<proteinExistence type="predicted"/>
<evidence type="ECO:0000256" key="2">
    <source>
        <dbReference type="ARBA" id="ARBA00022475"/>
    </source>
</evidence>
<keyword evidence="5 7" id="KW-0472">Membrane</keyword>
<evidence type="ECO:0000256" key="4">
    <source>
        <dbReference type="ARBA" id="ARBA00022989"/>
    </source>
</evidence>
<name>A0ABN1PAT4_9ACTN</name>
<keyword evidence="4 7" id="KW-1133">Transmembrane helix</keyword>
<feature type="transmembrane region" description="Helical" evidence="7">
    <location>
        <begin position="51"/>
        <end position="71"/>
    </location>
</feature>
<feature type="transmembrane region" description="Helical" evidence="7">
    <location>
        <begin position="21"/>
        <end position="39"/>
    </location>
</feature>
<feature type="region of interest" description="Disordered" evidence="6">
    <location>
        <begin position="304"/>
        <end position="334"/>
    </location>
</feature>
<evidence type="ECO:0000256" key="6">
    <source>
        <dbReference type="SAM" id="MobiDB-lite"/>
    </source>
</evidence>
<dbReference type="InterPro" id="IPR019108">
    <property type="entry name" value="Caa3_assmbl_CtaG-rel"/>
</dbReference>
<dbReference type="Pfam" id="PF09678">
    <property type="entry name" value="Caa3_CtaG"/>
    <property type="match status" value="1"/>
</dbReference>
<evidence type="ECO:0008006" key="10">
    <source>
        <dbReference type="Google" id="ProtNLM"/>
    </source>
</evidence>
<accession>A0ABN1PAT4</accession>
<keyword evidence="2" id="KW-1003">Cell membrane</keyword>
<dbReference type="Proteomes" id="UP001500418">
    <property type="component" value="Unassembled WGS sequence"/>
</dbReference>
<evidence type="ECO:0000313" key="9">
    <source>
        <dbReference type="Proteomes" id="UP001500418"/>
    </source>
</evidence>
<sequence length="334" mass="35851">MGAGAAHPGHGHGGGGGPLEVWLPALALLGCAAGYALTVRRARRRHPARGWPLARTLSFAAGLVLVAMALLPPLAPFAHEDFRGHMAQHLLLGMYAPLALTLGAPVTLLLRALPPDRGRRLTAVLRSRPARLLGHPVTALLPTTGGLVLLYFTPVYDAAMGHPGWHWLPHAHFLLSGWLFAYVIAGPDPAPARPGVPTRLVVLGVAIAAHAVIAQLMYGGFWVEVRAPIAEVRGGAEIMYYGGDLAELLLAAALVTTWRPVRTPRRTHGSRVRPPRRPKEGIRAPRALPKSGWRWGYHRQVPGTWASRHRSEPPGDHGGQALPVQTAGRKSRFG</sequence>
<dbReference type="EMBL" id="BAAAID010000011">
    <property type="protein sequence ID" value="GAA0925448.1"/>
    <property type="molecule type" value="Genomic_DNA"/>
</dbReference>
<feature type="transmembrane region" description="Helical" evidence="7">
    <location>
        <begin position="91"/>
        <end position="111"/>
    </location>
</feature>
<feature type="transmembrane region" description="Helical" evidence="7">
    <location>
        <begin position="132"/>
        <end position="152"/>
    </location>
</feature>
<evidence type="ECO:0000256" key="5">
    <source>
        <dbReference type="ARBA" id="ARBA00023136"/>
    </source>
</evidence>
<keyword evidence="3 7" id="KW-0812">Transmembrane</keyword>
<keyword evidence="9" id="KW-1185">Reference proteome</keyword>
<evidence type="ECO:0000313" key="8">
    <source>
        <dbReference type="EMBL" id="GAA0925448.1"/>
    </source>
</evidence>
<organism evidence="8 9">
    <name type="scientific">Streptomyces rhizosphaericus</name>
    <dbReference type="NCBI Taxonomy" id="114699"/>
    <lineage>
        <taxon>Bacteria</taxon>
        <taxon>Bacillati</taxon>
        <taxon>Actinomycetota</taxon>
        <taxon>Actinomycetes</taxon>
        <taxon>Kitasatosporales</taxon>
        <taxon>Streptomycetaceae</taxon>
        <taxon>Streptomyces</taxon>
        <taxon>Streptomyces violaceusniger group</taxon>
    </lineage>
</organism>
<feature type="transmembrane region" description="Helical" evidence="7">
    <location>
        <begin position="196"/>
        <end position="218"/>
    </location>
</feature>
<evidence type="ECO:0000256" key="3">
    <source>
        <dbReference type="ARBA" id="ARBA00022692"/>
    </source>
</evidence>
<evidence type="ECO:0000256" key="7">
    <source>
        <dbReference type="SAM" id="Phobius"/>
    </source>
</evidence>
<gene>
    <name evidence="8" type="ORF">GCM10009575_023750</name>
</gene>
<feature type="region of interest" description="Disordered" evidence="6">
    <location>
        <begin position="264"/>
        <end position="284"/>
    </location>
</feature>
<evidence type="ECO:0000256" key="1">
    <source>
        <dbReference type="ARBA" id="ARBA00004651"/>
    </source>
</evidence>
<feature type="compositionally biased region" description="Basic residues" evidence="6">
    <location>
        <begin position="264"/>
        <end position="276"/>
    </location>
</feature>
<feature type="transmembrane region" description="Helical" evidence="7">
    <location>
        <begin position="164"/>
        <end position="184"/>
    </location>
</feature>
<reference evidence="8 9" key="1">
    <citation type="journal article" date="2019" name="Int. J. Syst. Evol. Microbiol.">
        <title>The Global Catalogue of Microorganisms (GCM) 10K type strain sequencing project: providing services to taxonomists for standard genome sequencing and annotation.</title>
        <authorList>
            <consortium name="The Broad Institute Genomics Platform"/>
            <consortium name="The Broad Institute Genome Sequencing Center for Infectious Disease"/>
            <person name="Wu L."/>
            <person name="Ma J."/>
        </authorList>
    </citation>
    <scope>NUCLEOTIDE SEQUENCE [LARGE SCALE GENOMIC DNA]</scope>
    <source>
        <strain evidence="8 9">JCM 11444</strain>
    </source>
</reference>
<comment type="subcellular location">
    <subcellularLocation>
        <location evidence="1">Cell membrane</location>
        <topology evidence="1">Multi-pass membrane protein</topology>
    </subcellularLocation>
</comment>
<protein>
    <recommendedName>
        <fullName evidence="10">Cytochrome c oxidase assembly protein</fullName>
    </recommendedName>
</protein>
<comment type="caution">
    <text evidence="8">The sequence shown here is derived from an EMBL/GenBank/DDBJ whole genome shotgun (WGS) entry which is preliminary data.</text>
</comment>